<feature type="signal peptide" evidence="8">
    <location>
        <begin position="1"/>
        <end position="26"/>
    </location>
</feature>
<evidence type="ECO:0000313" key="10">
    <source>
        <dbReference type="EMBL" id="NLR82944.1"/>
    </source>
</evidence>
<name>A0A847SRF3_9BACT</name>
<comment type="subcellular location">
    <subcellularLocation>
        <location evidence="1 7">Cell outer membrane</location>
        <topology evidence="1 7">Multi-pass membrane protein</topology>
    </subcellularLocation>
</comment>
<keyword evidence="6 7" id="KW-0998">Cell outer membrane</keyword>
<dbReference type="Gene3D" id="2.60.40.1120">
    <property type="entry name" value="Carboxypeptidase-like, regulatory domain"/>
    <property type="match status" value="1"/>
</dbReference>
<proteinExistence type="inferred from homology"/>
<protein>
    <submittedName>
        <fullName evidence="10">SusC/RagA family TonB-linked outer membrane protein</fullName>
    </submittedName>
</protein>
<dbReference type="InterPro" id="IPR023996">
    <property type="entry name" value="TonB-dep_OMP_SusC/RagA"/>
</dbReference>
<keyword evidence="2 7" id="KW-0813">Transport</keyword>
<comment type="caution">
    <text evidence="10">The sequence shown here is derived from an EMBL/GenBank/DDBJ whole genome shotgun (WGS) entry which is preliminary data.</text>
</comment>
<dbReference type="Pfam" id="PF07715">
    <property type="entry name" value="Plug"/>
    <property type="match status" value="1"/>
</dbReference>
<evidence type="ECO:0000256" key="5">
    <source>
        <dbReference type="ARBA" id="ARBA00023136"/>
    </source>
</evidence>
<dbReference type="InterPro" id="IPR039426">
    <property type="entry name" value="TonB-dep_rcpt-like"/>
</dbReference>
<dbReference type="GO" id="GO:0009279">
    <property type="term" value="C:cell outer membrane"/>
    <property type="evidence" value="ECO:0007669"/>
    <property type="project" value="UniProtKB-SubCell"/>
</dbReference>
<accession>A0A847SRF3</accession>
<dbReference type="PROSITE" id="PS52016">
    <property type="entry name" value="TONB_DEPENDENT_REC_3"/>
    <property type="match status" value="1"/>
</dbReference>
<dbReference type="SUPFAM" id="SSF49464">
    <property type="entry name" value="Carboxypeptidase regulatory domain-like"/>
    <property type="match status" value="1"/>
</dbReference>
<sequence length="1101" mass="121926">MRLFTLRSTCLSLSLALLLIVSNAFAQERIIKGKVTAADGAGIPGASVREKGKTGGTFTDSNGTFTFKASGPGAVLIFSYVGYVSQETNTTSGNNFTITLQEDHKRLDEVVVTALGIRKEAKRLGYSVQEVKGADLVKARDANPINSLSGKVAGLTVGANPEMLGRPEIVLRGSKDLLFVVDGVPINSDTWNINPDDIESYSVLKGANAAALYGFRGINGAIVITTKRGTKDAKGWQVDVNSSTMFEKGFLALPQVQEEYGRGTNFKYSYGDQLYDNNQRLPEWGPRFEGQKIKQYDSPWDPVTHTRTATPWTARGKDNFKNFMETGVINTNNISLSTANDRSDIRISLSNMNQKGMGPNTKLHTYAMSLSAGYKITDKFKIEASANINKQYSPNMPDVSYGPNSYIYMFQVYGSSDYDVNDLKDIYKGPQGVPNLIPYAQEYGRENSAWFIAKKWLRSHDKTDINGYIKASYKFNDALDLNLRTQITTWNQLRTEQVPAGTNLNTYTPWYYFGWYGDYREDRRNLFENNTDLTLNYNKKVSRFNISGLAGASMRSFNYNSLWGTTKALAIPNVYSLANSKEQFAPYTWGSKMQVYSGFYSIDLTYDKYLTLSHTGRVDHISTLADGYNTFYYPSVSLSSVISDYANLPTFISLLKVRGSYANVKGALTSPTVPSAFTQVTGKSTNGFLGYGTDLYTSYDGPTYNNQMAYSYNTYYNNQPSVDFSNVVSNPTLKPFSVSSYEAGVDLKLFHNRLGADFTYFTSLNGPQIFPLTIAPSTGYNSHNVNAITTRKKGYEITLTATPLKNPKGLSWDIAANYATYKETLDNIYGDEQVITLNGHGYRKGERIDAIYGTGFVRDQVGNIIYSGGLPLRAPSGISNNIFLGHANPDFTFGFSNRFTYKNFVLSFQIDGRIGGKIYNEVYKDGMNGGTALASASGDFGTARLADWQSTVNGTTAPQGHYTAQGSMITSGTPVYENGQITNFKDLKIDPNNVATTVQNFISSGIGGVTEYWMMDRSFAKLREVSLGYSLPARLLNNNHFIKSATFSLVGRNLLYWAKRKDIDLDQFASGYNDSDRSLNNGGVLQSITARRFGFNVNLSF</sequence>
<dbReference type="InterPro" id="IPR023997">
    <property type="entry name" value="TonB-dep_OMP_SusC/RagA_CS"/>
</dbReference>
<dbReference type="NCBIfam" id="TIGR04056">
    <property type="entry name" value="OMP_RagA_SusC"/>
    <property type="match status" value="1"/>
</dbReference>
<evidence type="ECO:0000259" key="9">
    <source>
        <dbReference type="Pfam" id="PF07715"/>
    </source>
</evidence>
<keyword evidence="5 7" id="KW-0472">Membrane</keyword>
<evidence type="ECO:0000256" key="1">
    <source>
        <dbReference type="ARBA" id="ARBA00004571"/>
    </source>
</evidence>
<dbReference type="RefSeq" id="WP_168742985.1">
    <property type="nucleotide sequence ID" value="NZ_JABAHZ010000014.1"/>
</dbReference>
<evidence type="ECO:0000256" key="2">
    <source>
        <dbReference type="ARBA" id="ARBA00022448"/>
    </source>
</evidence>
<dbReference type="EMBL" id="JABAHZ010000014">
    <property type="protein sequence ID" value="NLR82944.1"/>
    <property type="molecule type" value="Genomic_DNA"/>
</dbReference>
<dbReference type="SUPFAM" id="SSF56935">
    <property type="entry name" value="Porins"/>
    <property type="match status" value="1"/>
</dbReference>
<feature type="domain" description="TonB-dependent receptor plug" evidence="9">
    <location>
        <begin position="123"/>
        <end position="221"/>
    </location>
</feature>
<keyword evidence="3 7" id="KW-1134">Transmembrane beta strand</keyword>
<dbReference type="InterPro" id="IPR036942">
    <property type="entry name" value="Beta-barrel_TonB_sf"/>
</dbReference>
<evidence type="ECO:0000256" key="4">
    <source>
        <dbReference type="ARBA" id="ARBA00022692"/>
    </source>
</evidence>
<dbReference type="Gene3D" id="2.170.130.10">
    <property type="entry name" value="TonB-dependent receptor, plug domain"/>
    <property type="match status" value="1"/>
</dbReference>
<dbReference type="AlphaFoldDB" id="A0A847SRF3"/>
<dbReference type="InterPro" id="IPR012910">
    <property type="entry name" value="Plug_dom"/>
</dbReference>
<evidence type="ECO:0000256" key="8">
    <source>
        <dbReference type="SAM" id="SignalP"/>
    </source>
</evidence>
<keyword evidence="11" id="KW-1185">Reference proteome</keyword>
<dbReference type="Gene3D" id="2.40.170.20">
    <property type="entry name" value="TonB-dependent receptor, beta-barrel domain"/>
    <property type="match status" value="1"/>
</dbReference>
<organism evidence="10 11">
    <name type="scientific">Chitinophaga eiseniae</name>
    <dbReference type="NCBI Taxonomy" id="634771"/>
    <lineage>
        <taxon>Bacteria</taxon>
        <taxon>Pseudomonadati</taxon>
        <taxon>Bacteroidota</taxon>
        <taxon>Chitinophagia</taxon>
        <taxon>Chitinophagales</taxon>
        <taxon>Chitinophagaceae</taxon>
        <taxon>Chitinophaga</taxon>
    </lineage>
</organism>
<evidence type="ECO:0000256" key="3">
    <source>
        <dbReference type="ARBA" id="ARBA00022452"/>
    </source>
</evidence>
<comment type="similarity">
    <text evidence="7">Belongs to the TonB-dependent receptor family.</text>
</comment>
<evidence type="ECO:0000256" key="7">
    <source>
        <dbReference type="PROSITE-ProRule" id="PRU01360"/>
    </source>
</evidence>
<dbReference type="InterPro" id="IPR037066">
    <property type="entry name" value="Plug_dom_sf"/>
</dbReference>
<evidence type="ECO:0000256" key="6">
    <source>
        <dbReference type="ARBA" id="ARBA00023237"/>
    </source>
</evidence>
<evidence type="ECO:0000313" key="11">
    <source>
        <dbReference type="Proteomes" id="UP000552864"/>
    </source>
</evidence>
<dbReference type="Proteomes" id="UP000552864">
    <property type="component" value="Unassembled WGS sequence"/>
</dbReference>
<keyword evidence="4 7" id="KW-0812">Transmembrane</keyword>
<keyword evidence="8" id="KW-0732">Signal</keyword>
<feature type="chain" id="PRO_5032440240" evidence="8">
    <location>
        <begin position="27"/>
        <end position="1101"/>
    </location>
</feature>
<dbReference type="NCBIfam" id="TIGR04057">
    <property type="entry name" value="SusC_RagA_signa"/>
    <property type="match status" value="1"/>
</dbReference>
<dbReference type="InterPro" id="IPR008969">
    <property type="entry name" value="CarboxyPept-like_regulatory"/>
</dbReference>
<dbReference type="Pfam" id="PF13715">
    <property type="entry name" value="CarbopepD_reg_2"/>
    <property type="match status" value="1"/>
</dbReference>
<gene>
    <name evidence="10" type="ORF">HGH91_30305</name>
</gene>
<reference evidence="10 11" key="1">
    <citation type="submission" date="2020-04" db="EMBL/GenBank/DDBJ databases">
        <authorList>
            <person name="Yin C."/>
        </authorList>
    </citation>
    <scope>NUCLEOTIDE SEQUENCE [LARGE SCALE GENOMIC DNA]</scope>
    <source>
        <strain evidence="10 11">Ak56</strain>
    </source>
</reference>